<keyword evidence="2" id="KW-1185">Reference proteome</keyword>
<dbReference type="PANTHER" id="PTHR42085">
    <property type="entry name" value="F-BOX DOMAIN-CONTAINING PROTEIN"/>
    <property type="match status" value="1"/>
</dbReference>
<name>A0A9W8X2V9_9PLEO</name>
<reference evidence="1" key="1">
    <citation type="submission" date="2022-10" db="EMBL/GenBank/DDBJ databases">
        <title>Tapping the CABI collections for fungal endophytes: first genome assemblies for Collariella, Neodidymelliopsis, Ascochyta clinopodiicola, Didymella pomorum, Didymosphaeria variabile, Neocosmospora piperis and Neocucurbitaria cava.</title>
        <authorList>
            <person name="Hill R."/>
        </authorList>
    </citation>
    <scope>NUCLEOTIDE SEQUENCE</scope>
    <source>
        <strain evidence="1">IMI 360193</strain>
    </source>
</reference>
<evidence type="ECO:0008006" key="3">
    <source>
        <dbReference type="Google" id="ProtNLM"/>
    </source>
</evidence>
<dbReference type="InterPro" id="IPR038883">
    <property type="entry name" value="AN11006-like"/>
</dbReference>
<organism evidence="1 2">
    <name type="scientific">Didymella glomerata</name>
    <dbReference type="NCBI Taxonomy" id="749621"/>
    <lineage>
        <taxon>Eukaryota</taxon>
        <taxon>Fungi</taxon>
        <taxon>Dikarya</taxon>
        <taxon>Ascomycota</taxon>
        <taxon>Pezizomycotina</taxon>
        <taxon>Dothideomycetes</taxon>
        <taxon>Pleosporomycetidae</taxon>
        <taxon>Pleosporales</taxon>
        <taxon>Pleosporineae</taxon>
        <taxon>Didymellaceae</taxon>
        <taxon>Didymella</taxon>
    </lineage>
</organism>
<dbReference type="Proteomes" id="UP001140562">
    <property type="component" value="Unassembled WGS sequence"/>
</dbReference>
<dbReference type="EMBL" id="JAPEUV010000021">
    <property type="protein sequence ID" value="KAJ4339637.1"/>
    <property type="molecule type" value="Genomic_DNA"/>
</dbReference>
<evidence type="ECO:0000313" key="1">
    <source>
        <dbReference type="EMBL" id="KAJ4339637.1"/>
    </source>
</evidence>
<protein>
    <recommendedName>
        <fullName evidence="3">F-box domain-containing protein</fullName>
    </recommendedName>
</protein>
<evidence type="ECO:0000313" key="2">
    <source>
        <dbReference type="Proteomes" id="UP001140562"/>
    </source>
</evidence>
<dbReference type="OrthoDB" id="5413827at2759"/>
<proteinExistence type="predicted"/>
<gene>
    <name evidence="1" type="ORF">N0V87_003078</name>
</gene>
<comment type="caution">
    <text evidence="1">The sequence shown here is derived from an EMBL/GenBank/DDBJ whole genome shotgun (WGS) entry which is preliminary data.</text>
</comment>
<sequence length="400" mass="46242">MQRLPSAVSAAPLSTSSGAMARSAISFLDLPAEIRNTIYHYLSPKGRSSVQLLKRNGGKGYIQMTDRLGILSTCNQIYTEAKSVLHEPHRFTVIQPKTFQELIRQLWMDDEDDEMYYDSDEMESSDNHILQYLIPEEGIRLDYDLDSRRLVRDVPMLMYTEHWLREMCIMSPAGARITALTRTTSAKSAFGDFRTLQAWIKDKHANPTRWDVGVDFKTEIILAFDSSVWRSPDIEIDANAFLRATRGLQKPDLVRVKVKSWASWEIHRCTVDDVQVRVLLFMWHLIQDYPQIRRSLCPTIWLDGQLWPVKAEFNDIEVRTINDAWMPRYHKDRLLARAAEHVVEVLRRMGDPDNSGGEEWEDSEDGLDFAFEMDFDQASLLGVAANLAQLINDNKWMMHL</sequence>
<dbReference type="PANTHER" id="PTHR42085:SF2">
    <property type="entry name" value="F-BOX DOMAIN-CONTAINING PROTEIN"/>
    <property type="match status" value="1"/>
</dbReference>
<accession>A0A9W8X2V9</accession>
<dbReference type="AlphaFoldDB" id="A0A9W8X2V9"/>